<reference evidence="3" key="1">
    <citation type="journal article" date="2019" name="Int. J. Syst. Evol. Microbiol.">
        <title>The Global Catalogue of Microorganisms (GCM) 10K type strain sequencing project: providing services to taxonomists for standard genome sequencing and annotation.</title>
        <authorList>
            <consortium name="The Broad Institute Genomics Platform"/>
            <consortium name="The Broad Institute Genome Sequencing Center for Infectious Disease"/>
            <person name="Wu L."/>
            <person name="Ma J."/>
        </authorList>
    </citation>
    <scope>NUCLEOTIDE SEQUENCE [LARGE SCALE GENOMIC DNA]</scope>
    <source>
        <strain evidence="3">LMG 24813</strain>
    </source>
</reference>
<keyword evidence="3" id="KW-1185">Reference proteome</keyword>
<feature type="chain" id="PRO_5045573667" description="CHRD domain-containing protein" evidence="1">
    <location>
        <begin position="27"/>
        <end position="214"/>
    </location>
</feature>
<organism evidence="2 3">
    <name type="scientific">Candidimonas humi</name>
    <dbReference type="NCBI Taxonomy" id="683355"/>
    <lineage>
        <taxon>Bacteria</taxon>
        <taxon>Pseudomonadati</taxon>
        <taxon>Pseudomonadota</taxon>
        <taxon>Betaproteobacteria</taxon>
        <taxon>Burkholderiales</taxon>
        <taxon>Alcaligenaceae</taxon>
        <taxon>Candidimonas</taxon>
    </lineage>
</organism>
<evidence type="ECO:0008006" key="4">
    <source>
        <dbReference type="Google" id="ProtNLM"/>
    </source>
</evidence>
<dbReference type="InterPro" id="IPR006311">
    <property type="entry name" value="TAT_signal"/>
</dbReference>
<dbReference type="EMBL" id="JBHSBV010000004">
    <property type="protein sequence ID" value="MFC4201900.1"/>
    <property type="molecule type" value="Genomic_DNA"/>
</dbReference>
<proteinExistence type="predicted"/>
<evidence type="ECO:0000313" key="3">
    <source>
        <dbReference type="Proteomes" id="UP001595848"/>
    </source>
</evidence>
<dbReference type="RefSeq" id="WP_217964837.1">
    <property type="nucleotide sequence ID" value="NZ_JAHTBN010000004.1"/>
</dbReference>
<sequence>MKARSSLLAAATLAAGTLAFATASRAAAPAEHYIAHLVPMNSQVTLSDTTGEARFDIHGDRLTIDIRVKNAPGNIVHWQHFHGFTTDASATCPTLGADTNGDRIVDLIETEPAAGTTMVPFDTMPAAMDVAHGHYPKASADGSYHYHEAVSVKALSAAFAKAFKGQGLNLDKRVVFIHGVPADTKLPSTVKSLGPIPAAVTLPIACGKIERVSR</sequence>
<evidence type="ECO:0000313" key="2">
    <source>
        <dbReference type="EMBL" id="MFC4201900.1"/>
    </source>
</evidence>
<comment type="caution">
    <text evidence="2">The sequence shown here is derived from an EMBL/GenBank/DDBJ whole genome shotgun (WGS) entry which is preliminary data.</text>
</comment>
<evidence type="ECO:0000256" key="1">
    <source>
        <dbReference type="SAM" id="SignalP"/>
    </source>
</evidence>
<gene>
    <name evidence="2" type="ORF">ACFOY1_13150</name>
</gene>
<name>A0ABV8NYC3_9BURK</name>
<protein>
    <recommendedName>
        <fullName evidence="4">CHRD domain-containing protein</fullName>
    </recommendedName>
</protein>
<dbReference type="Proteomes" id="UP001595848">
    <property type="component" value="Unassembled WGS sequence"/>
</dbReference>
<feature type="signal peptide" evidence="1">
    <location>
        <begin position="1"/>
        <end position="26"/>
    </location>
</feature>
<accession>A0ABV8NYC3</accession>
<keyword evidence="1" id="KW-0732">Signal</keyword>
<dbReference type="PROSITE" id="PS51318">
    <property type="entry name" value="TAT"/>
    <property type="match status" value="1"/>
</dbReference>